<gene>
    <name evidence="8" type="ORF">MIND_01110500</name>
</gene>
<evidence type="ECO:0000313" key="8">
    <source>
        <dbReference type="EMBL" id="KAF7295701.1"/>
    </source>
</evidence>
<comment type="caution">
    <text evidence="8">The sequence shown here is derived from an EMBL/GenBank/DDBJ whole genome shotgun (WGS) entry which is preliminary data.</text>
</comment>
<dbReference type="RefSeq" id="XP_037217064.1">
    <property type="nucleotide sequence ID" value="XM_037367670.1"/>
</dbReference>
<dbReference type="GeneID" id="59350186"/>
<proteinExistence type="inferred from homology"/>
<evidence type="ECO:0000313" key="9">
    <source>
        <dbReference type="Proteomes" id="UP000636479"/>
    </source>
</evidence>
<evidence type="ECO:0000259" key="7">
    <source>
        <dbReference type="Pfam" id="PF22600"/>
    </source>
</evidence>
<organism evidence="8 9">
    <name type="scientific">Mycena indigotica</name>
    <dbReference type="NCBI Taxonomy" id="2126181"/>
    <lineage>
        <taxon>Eukaryota</taxon>
        <taxon>Fungi</taxon>
        <taxon>Dikarya</taxon>
        <taxon>Basidiomycota</taxon>
        <taxon>Agaricomycotina</taxon>
        <taxon>Agaricomycetes</taxon>
        <taxon>Agaricomycetidae</taxon>
        <taxon>Agaricales</taxon>
        <taxon>Marasmiineae</taxon>
        <taxon>Mycenaceae</taxon>
        <taxon>Mycena</taxon>
    </lineage>
</organism>
<feature type="compositionally biased region" description="Basic and acidic residues" evidence="5">
    <location>
        <begin position="624"/>
        <end position="636"/>
    </location>
</feature>
<evidence type="ECO:0000256" key="5">
    <source>
        <dbReference type="SAM" id="MobiDB-lite"/>
    </source>
</evidence>
<feature type="region of interest" description="Disordered" evidence="5">
    <location>
        <begin position="559"/>
        <end position="732"/>
    </location>
</feature>
<dbReference type="InterPro" id="IPR054708">
    <property type="entry name" value="MTPAP-like_central"/>
</dbReference>
<dbReference type="GO" id="GO:1990817">
    <property type="term" value="F:poly(A) RNA polymerase activity"/>
    <property type="evidence" value="ECO:0007669"/>
    <property type="project" value="UniProtKB-EC"/>
</dbReference>
<reference evidence="8" key="1">
    <citation type="submission" date="2020-05" db="EMBL/GenBank/DDBJ databases">
        <title>Mycena genomes resolve the evolution of fungal bioluminescence.</title>
        <authorList>
            <person name="Tsai I.J."/>
        </authorList>
    </citation>
    <scope>NUCLEOTIDE SEQUENCE</scope>
    <source>
        <strain evidence="8">171206Taipei</strain>
    </source>
</reference>
<dbReference type="Gene3D" id="1.10.1410.10">
    <property type="match status" value="1"/>
</dbReference>
<dbReference type="GO" id="GO:0003729">
    <property type="term" value="F:mRNA binding"/>
    <property type="evidence" value="ECO:0007669"/>
    <property type="project" value="TreeGrafter"/>
</dbReference>
<dbReference type="GO" id="GO:0043634">
    <property type="term" value="P:polyadenylation-dependent ncRNA catabolic process"/>
    <property type="evidence" value="ECO:0007669"/>
    <property type="project" value="TreeGrafter"/>
</dbReference>
<keyword evidence="4" id="KW-0460">Magnesium</keyword>
<evidence type="ECO:0000256" key="1">
    <source>
        <dbReference type="ARBA" id="ARBA00008593"/>
    </source>
</evidence>
<evidence type="ECO:0000256" key="2">
    <source>
        <dbReference type="ARBA" id="ARBA00012388"/>
    </source>
</evidence>
<dbReference type="Gene3D" id="3.30.460.10">
    <property type="entry name" value="Beta Polymerase, domain 2"/>
    <property type="match status" value="1"/>
</dbReference>
<dbReference type="SUPFAM" id="SSF81301">
    <property type="entry name" value="Nucleotidyltransferase"/>
    <property type="match status" value="1"/>
</dbReference>
<dbReference type="InterPro" id="IPR045862">
    <property type="entry name" value="Trf4-like"/>
</dbReference>
<dbReference type="EC" id="2.7.7.19" evidence="2"/>
<dbReference type="GO" id="GO:0046872">
    <property type="term" value="F:metal ion binding"/>
    <property type="evidence" value="ECO:0007669"/>
    <property type="project" value="UniProtKB-KW"/>
</dbReference>
<dbReference type="InterPro" id="IPR002058">
    <property type="entry name" value="PAP_assoc"/>
</dbReference>
<evidence type="ECO:0000259" key="6">
    <source>
        <dbReference type="Pfam" id="PF03828"/>
    </source>
</evidence>
<feature type="compositionally biased region" description="Acidic residues" evidence="5">
    <location>
        <begin position="674"/>
        <end position="683"/>
    </location>
</feature>
<evidence type="ECO:0000256" key="4">
    <source>
        <dbReference type="ARBA" id="ARBA00022842"/>
    </source>
</evidence>
<name>A0A8H6S9Y7_9AGAR</name>
<feature type="compositionally biased region" description="Basic and acidic residues" evidence="5">
    <location>
        <begin position="126"/>
        <end position="151"/>
    </location>
</feature>
<feature type="domain" description="PAP-associated" evidence="6">
    <location>
        <begin position="405"/>
        <end position="464"/>
    </location>
</feature>
<dbReference type="PANTHER" id="PTHR23092">
    <property type="entry name" value="POLY(A) RNA POLYMERASE"/>
    <property type="match status" value="1"/>
</dbReference>
<dbReference type="GO" id="GO:0031499">
    <property type="term" value="C:TRAMP complex"/>
    <property type="evidence" value="ECO:0007669"/>
    <property type="project" value="TreeGrafter"/>
</dbReference>
<dbReference type="GO" id="GO:0031123">
    <property type="term" value="P:RNA 3'-end processing"/>
    <property type="evidence" value="ECO:0007669"/>
    <property type="project" value="TreeGrafter"/>
</dbReference>
<feature type="region of interest" description="Disordered" evidence="5">
    <location>
        <begin position="47"/>
        <end position="151"/>
    </location>
</feature>
<dbReference type="InterPro" id="IPR043519">
    <property type="entry name" value="NT_sf"/>
</dbReference>
<dbReference type="GO" id="GO:0010605">
    <property type="term" value="P:negative regulation of macromolecule metabolic process"/>
    <property type="evidence" value="ECO:0007669"/>
    <property type="project" value="UniProtKB-ARBA"/>
</dbReference>
<feature type="compositionally biased region" description="Polar residues" evidence="5">
    <location>
        <begin position="604"/>
        <end position="617"/>
    </location>
</feature>
<dbReference type="OrthoDB" id="273917at2759"/>
<dbReference type="SUPFAM" id="SSF81631">
    <property type="entry name" value="PAP/OAS1 substrate-binding domain"/>
    <property type="match status" value="1"/>
</dbReference>
<sequence>MAALKLGESSQVTYDESRRALCSSLHDGTDRPQAATLHNLYPYQRRVHPTSIPPQRQNACMAGDIPSRRRKQRSRHVSREPPKASFEDGTDFIPLDGDVDGEKHARRKGKQRSRSRSKSPPVKRMRGMDGQEDAKAGRRDDRIEGSSNEREWDRGKRSYPLVFDFEEGSASKRRRVEPSERFTPWIDQVDWKSCKSPAELFHREVESFVNWISPSPQEDEIRGLVVKIISRFVTQRFSDAEVLPFGSFATKLYLPTGDIDLVIRSQSMAYSPTQIVLSALATVIRRSGLTDGKVTVIAKAKVPIVKFVTTAEYGHFNVDISINQDSGLASGQIINNFLSDFSGTSSRNCLALRALVLLTKLFLTQRQMNEVYTGGLGSYAIVCLCISFLQMHPKIRFGQIDPDTNLGVLVIEFFELYGHRFHYDEVGISLRNGGQYFGKRQRGWGDWGGNRRGSSLSIEDPGDPFNDISSGSYNFHNVRQNLAGAHDILLTAVFSKAGILAARKKGTATLLRAEYESGDMSILSAMLGVDQKTINNRLLVKQVYESQALHKLLGVEPKLVDPRQSPLPTTPLHEISSETASCKKKKRKKPKSKSVVVVQEDSGSRSGTGSGPQSRAASVSVRDAWAEADREEEVAHVSDGSDEAGHQADGRYSVGSPSKKRRKLEDRIVVYTMDSEEDTDEEGLVSVKKPPSKSTRRGMGSRASSGSSSLGSAERRDYWLSKGIGPSEGSSD</sequence>
<dbReference type="AlphaFoldDB" id="A0A8H6S9Y7"/>
<dbReference type="GO" id="GO:0005730">
    <property type="term" value="C:nucleolus"/>
    <property type="evidence" value="ECO:0007669"/>
    <property type="project" value="TreeGrafter"/>
</dbReference>
<dbReference type="EMBL" id="JACAZF010000009">
    <property type="protein sequence ID" value="KAF7295701.1"/>
    <property type="molecule type" value="Genomic_DNA"/>
</dbReference>
<dbReference type="CDD" id="cd05402">
    <property type="entry name" value="NT_PAP_TUTase"/>
    <property type="match status" value="1"/>
</dbReference>
<keyword evidence="3" id="KW-0479">Metal-binding</keyword>
<dbReference type="Pfam" id="PF03828">
    <property type="entry name" value="PAP_assoc"/>
    <property type="match status" value="1"/>
</dbReference>
<accession>A0A8H6S9Y7</accession>
<feature type="compositionally biased region" description="Low complexity" evidence="5">
    <location>
        <begin position="697"/>
        <end position="712"/>
    </location>
</feature>
<feature type="compositionally biased region" description="Basic and acidic residues" evidence="5">
    <location>
        <begin position="77"/>
        <end position="86"/>
    </location>
</feature>
<dbReference type="PANTHER" id="PTHR23092:SF15">
    <property type="entry name" value="INACTIVE NON-CANONICAL POLY(A) RNA POLYMERASE PROTEIN TRF4-2-RELATED"/>
    <property type="match status" value="1"/>
</dbReference>
<keyword evidence="9" id="KW-1185">Reference proteome</keyword>
<dbReference type="Proteomes" id="UP000636479">
    <property type="component" value="Unassembled WGS sequence"/>
</dbReference>
<comment type="similarity">
    <text evidence="1">Belongs to the DNA polymerase type-B-like family.</text>
</comment>
<protein>
    <recommendedName>
        <fullName evidence="2">polynucleotide adenylyltransferase</fullName>
        <ecNumber evidence="2">2.7.7.19</ecNumber>
    </recommendedName>
</protein>
<evidence type="ECO:0000256" key="3">
    <source>
        <dbReference type="ARBA" id="ARBA00022723"/>
    </source>
</evidence>
<feature type="domain" description="Poly(A) RNA polymerase mitochondrial-like central palm" evidence="7">
    <location>
        <begin position="202"/>
        <end position="337"/>
    </location>
</feature>
<feature type="compositionally biased region" description="Basic residues" evidence="5">
    <location>
        <begin position="582"/>
        <end position="592"/>
    </location>
</feature>
<feature type="compositionally biased region" description="Basic residues" evidence="5">
    <location>
        <begin position="104"/>
        <end position="125"/>
    </location>
</feature>
<dbReference type="Pfam" id="PF22600">
    <property type="entry name" value="MTPAP-like_central"/>
    <property type="match status" value="1"/>
</dbReference>